<proteinExistence type="predicted"/>
<dbReference type="AlphaFoldDB" id="A0A517Y0H1"/>
<dbReference type="EMBL" id="CP036273">
    <property type="protein sequence ID" value="QDU23257.1"/>
    <property type="molecule type" value="Genomic_DNA"/>
</dbReference>
<dbReference type="InterPro" id="IPR026350">
    <property type="entry name" value="GxxExxY"/>
</dbReference>
<accession>A0A517Y0H1</accession>
<dbReference type="Proteomes" id="UP000319576">
    <property type="component" value="Chromosome"/>
</dbReference>
<dbReference type="OrthoDB" id="9798792at2"/>
<evidence type="ECO:0000313" key="2">
    <source>
        <dbReference type="Proteomes" id="UP000319576"/>
    </source>
</evidence>
<dbReference type="Pfam" id="PF13366">
    <property type="entry name" value="PDDEXK_3"/>
    <property type="match status" value="1"/>
</dbReference>
<dbReference type="NCBIfam" id="TIGR04256">
    <property type="entry name" value="GxxExxY"/>
    <property type="match status" value="1"/>
</dbReference>
<reference evidence="1 2" key="1">
    <citation type="submission" date="2019-02" db="EMBL/GenBank/DDBJ databases">
        <title>Deep-cultivation of Planctomycetes and their phenomic and genomic characterization uncovers novel biology.</title>
        <authorList>
            <person name="Wiegand S."/>
            <person name="Jogler M."/>
            <person name="Boedeker C."/>
            <person name="Pinto D."/>
            <person name="Vollmers J."/>
            <person name="Rivas-Marin E."/>
            <person name="Kohn T."/>
            <person name="Peeters S.H."/>
            <person name="Heuer A."/>
            <person name="Rast P."/>
            <person name="Oberbeckmann S."/>
            <person name="Bunk B."/>
            <person name="Jeske O."/>
            <person name="Meyerdierks A."/>
            <person name="Storesund J.E."/>
            <person name="Kallscheuer N."/>
            <person name="Luecker S."/>
            <person name="Lage O.M."/>
            <person name="Pohl T."/>
            <person name="Merkel B.J."/>
            <person name="Hornburger P."/>
            <person name="Mueller R.-W."/>
            <person name="Bruemmer F."/>
            <person name="Labrenz M."/>
            <person name="Spormann A.M."/>
            <person name="Op den Camp H."/>
            <person name="Overmann J."/>
            <person name="Amann R."/>
            <person name="Jetten M.S.M."/>
            <person name="Mascher T."/>
            <person name="Medema M.H."/>
            <person name="Devos D.P."/>
            <person name="Kaster A.-K."/>
            <person name="Ovreas L."/>
            <person name="Rohde M."/>
            <person name="Galperin M.Y."/>
            <person name="Jogler C."/>
        </authorList>
    </citation>
    <scope>NUCLEOTIDE SEQUENCE [LARGE SCALE GENOMIC DNA]</scope>
    <source>
        <strain evidence="1 2">ETA_A1</strain>
    </source>
</reference>
<evidence type="ECO:0000313" key="1">
    <source>
        <dbReference type="EMBL" id="QDU23257.1"/>
    </source>
</evidence>
<dbReference type="KEGG" id="uli:ETAA1_52490"/>
<dbReference type="RefSeq" id="WP_145243382.1">
    <property type="nucleotide sequence ID" value="NZ_CP036273.1"/>
</dbReference>
<organism evidence="1 2">
    <name type="scientific">Urbifossiella limnaea</name>
    <dbReference type="NCBI Taxonomy" id="2528023"/>
    <lineage>
        <taxon>Bacteria</taxon>
        <taxon>Pseudomonadati</taxon>
        <taxon>Planctomycetota</taxon>
        <taxon>Planctomycetia</taxon>
        <taxon>Gemmatales</taxon>
        <taxon>Gemmataceae</taxon>
        <taxon>Urbifossiella</taxon>
    </lineage>
</organism>
<name>A0A517Y0H1_9BACT</name>
<evidence type="ECO:0008006" key="3">
    <source>
        <dbReference type="Google" id="ProtNLM"/>
    </source>
</evidence>
<protein>
    <recommendedName>
        <fullName evidence="3">GxxExxY protein</fullName>
    </recommendedName>
</protein>
<keyword evidence="2" id="KW-1185">Reference proteome</keyword>
<gene>
    <name evidence="1" type="ORF">ETAA1_52490</name>
</gene>
<sequence>MKPWGTVFELCDIVRETGFALHSYLKNGHQEKVYERGLAHRLRKQGLHVETQRPIDVYDEDGTPLGDFFADLLVEGILVVESKAVRTTTDEHVAQLLGYLRSSRLEHGLFVNFGAPRFFVKKYVMSESLSAT</sequence>